<protein>
    <submittedName>
        <fullName evidence="3">KALRN-like protein</fullName>
    </submittedName>
</protein>
<name>A0ABY7EQV8_MYAAR</name>
<dbReference type="Proteomes" id="UP001164746">
    <property type="component" value="Chromosome 7"/>
</dbReference>
<evidence type="ECO:0000313" key="4">
    <source>
        <dbReference type="Proteomes" id="UP001164746"/>
    </source>
</evidence>
<dbReference type="EMBL" id="CP111018">
    <property type="protein sequence ID" value="WAR10958.1"/>
    <property type="molecule type" value="Genomic_DNA"/>
</dbReference>
<feature type="domain" description="PH" evidence="2">
    <location>
        <begin position="1"/>
        <end position="49"/>
    </location>
</feature>
<evidence type="ECO:0000259" key="2">
    <source>
        <dbReference type="PROSITE" id="PS50003"/>
    </source>
</evidence>
<dbReference type="InterPro" id="IPR011993">
    <property type="entry name" value="PH-like_dom_sf"/>
</dbReference>
<dbReference type="InterPro" id="IPR051336">
    <property type="entry name" value="RhoGEF_Guanine_NuclExch_SF"/>
</dbReference>
<evidence type="ECO:0000313" key="3">
    <source>
        <dbReference type="EMBL" id="WAR10958.1"/>
    </source>
</evidence>
<dbReference type="InterPro" id="IPR001849">
    <property type="entry name" value="PH_domain"/>
</dbReference>
<dbReference type="Gene3D" id="2.30.29.30">
    <property type="entry name" value="Pleckstrin-homology domain (PH domain)/Phosphotyrosine-binding domain (PTB)"/>
    <property type="match status" value="1"/>
</dbReference>
<sequence>MSMTDNVDNETTRFMLRDQTPGTDMKFVIQAPSEDVKNTWVSAIQRILEMQGDFLRALQSPIAFYNKEKELTKEL</sequence>
<keyword evidence="4" id="KW-1185">Reference proteome</keyword>
<dbReference type="PANTHER" id="PTHR22826:SF106">
    <property type="entry name" value="TRIO, ISOFORM A"/>
    <property type="match status" value="1"/>
</dbReference>
<dbReference type="PROSITE" id="PS50003">
    <property type="entry name" value="PH_DOMAIN"/>
    <property type="match status" value="1"/>
</dbReference>
<evidence type="ECO:0000256" key="1">
    <source>
        <dbReference type="ARBA" id="ARBA00022658"/>
    </source>
</evidence>
<reference evidence="3" key="1">
    <citation type="submission" date="2022-11" db="EMBL/GenBank/DDBJ databases">
        <title>Centuries of genome instability and evolution in soft-shell clam transmissible cancer (bioRxiv).</title>
        <authorList>
            <person name="Hart S.F.M."/>
            <person name="Yonemitsu M.A."/>
            <person name="Giersch R.M."/>
            <person name="Beal B.F."/>
            <person name="Arriagada G."/>
            <person name="Davis B.W."/>
            <person name="Ostrander E.A."/>
            <person name="Goff S.P."/>
            <person name="Metzger M.J."/>
        </authorList>
    </citation>
    <scope>NUCLEOTIDE SEQUENCE</scope>
    <source>
        <strain evidence="3">MELC-2E11</strain>
        <tissue evidence="3">Siphon/mantle</tissue>
    </source>
</reference>
<accession>A0ABY7EQV8</accession>
<dbReference type="Pfam" id="PF22697">
    <property type="entry name" value="SOS1_NGEF_PH"/>
    <property type="match status" value="1"/>
</dbReference>
<dbReference type="PANTHER" id="PTHR22826">
    <property type="entry name" value="RHO GUANINE EXCHANGE FACTOR-RELATED"/>
    <property type="match status" value="1"/>
</dbReference>
<dbReference type="SUPFAM" id="SSF50729">
    <property type="entry name" value="PH domain-like"/>
    <property type="match status" value="1"/>
</dbReference>
<dbReference type="InterPro" id="IPR055251">
    <property type="entry name" value="SOS1_NGEF_PH"/>
</dbReference>
<organism evidence="3 4">
    <name type="scientific">Mya arenaria</name>
    <name type="common">Soft-shell clam</name>
    <dbReference type="NCBI Taxonomy" id="6604"/>
    <lineage>
        <taxon>Eukaryota</taxon>
        <taxon>Metazoa</taxon>
        <taxon>Spiralia</taxon>
        <taxon>Lophotrochozoa</taxon>
        <taxon>Mollusca</taxon>
        <taxon>Bivalvia</taxon>
        <taxon>Autobranchia</taxon>
        <taxon>Heteroconchia</taxon>
        <taxon>Euheterodonta</taxon>
        <taxon>Imparidentia</taxon>
        <taxon>Neoheterodontei</taxon>
        <taxon>Myida</taxon>
        <taxon>Myoidea</taxon>
        <taxon>Myidae</taxon>
        <taxon>Mya</taxon>
    </lineage>
</organism>
<gene>
    <name evidence="3" type="ORF">MAR_036034</name>
</gene>
<proteinExistence type="predicted"/>
<keyword evidence="1" id="KW-0344">Guanine-nucleotide releasing factor</keyword>